<comment type="caution">
    <text evidence="3">The sequence shown here is derived from an EMBL/GenBank/DDBJ whole genome shotgun (WGS) entry which is preliminary data.</text>
</comment>
<reference evidence="3 4" key="1">
    <citation type="submission" date="2020-08" db="EMBL/GenBank/DDBJ databases">
        <title>Genomic Encyclopedia of Type Strains, Phase IV (KMG-IV): sequencing the most valuable type-strain genomes for metagenomic binning, comparative biology and taxonomic classification.</title>
        <authorList>
            <person name="Goeker M."/>
        </authorList>
    </citation>
    <scope>NUCLEOTIDE SEQUENCE [LARGE SCALE GENOMIC DNA]</scope>
    <source>
        <strain evidence="3 4">DSM 101535</strain>
    </source>
</reference>
<name>A0ABR6N8K2_9SPHN</name>
<protein>
    <submittedName>
        <fullName evidence="3">Alpha-1,6-mannosyltransferase</fullName>
        <ecNumber evidence="3">2.4.1.-</ecNumber>
    </submittedName>
</protein>
<dbReference type="GO" id="GO:0016757">
    <property type="term" value="F:glycosyltransferase activity"/>
    <property type="evidence" value="ECO:0007669"/>
    <property type="project" value="UniProtKB-KW"/>
</dbReference>
<dbReference type="InterPro" id="IPR050194">
    <property type="entry name" value="Glycosyltransferase_grp1"/>
</dbReference>
<evidence type="ECO:0000313" key="3">
    <source>
        <dbReference type="EMBL" id="MBB5727132.1"/>
    </source>
</evidence>
<evidence type="ECO:0000259" key="2">
    <source>
        <dbReference type="Pfam" id="PF13439"/>
    </source>
</evidence>
<proteinExistence type="predicted"/>
<evidence type="ECO:0000259" key="1">
    <source>
        <dbReference type="Pfam" id="PF00534"/>
    </source>
</evidence>
<evidence type="ECO:0000313" key="4">
    <source>
        <dbReference type="Proteomes" id="UP000560131"/>
    </source>
</evidence>
<organism evidence="3 4">
    <name type="scientific">Sphingomonas endophytica</name>
    <dbReference type="NCBI Taxonomy" id="869719"/>
    <lineage>
        <taxon>Bacteria</taxon>
        <taxon>Pseudomonadati</taxon>
        <taxon>Pseudomonadota</taxon>
        <taxon>Alphaproteobacteria</taxon>
        <taxon>Sphingomonadales</taxon>
        <taxon>Sphingomonadaceae</taxon>
        <taxon>Sphingomonas</taxon>
    </lineage>
</organism>
<dbReference type="PANTHER" id="PTHR45947:SF3">
    <property type="entry name" value="SULFOQUINOVOSYL TRANSFERASE SQD2"/>
    <property type="match status" value="1"/>
</dbReference>
<dbReference type="SUPFAM" id="SSF53756">
    <property type="entry name" value="UDP-Glycosyltransferase/glycogen phosphorylase"/>
    <property type="match status" value="1"/>
</dbReference>
<dbReference type="InterPro" id="IPR028098">
    <property type="entry name" value="Glyco_trans_4-like_N"/>
</dbReference>
<feature type="domain" description="Glycosyltransferase subfamily 4-like N-terminal" evidence="2">
    <location>
        <begin position="66"/>
        <end position="225"/>
    </location>
</feature>
<dbReference type="EC" id="2.4.1.-" evidence="3"/>
<dbReference type="Proteomes" id="UP000560131">
    <property type="component" value="Unassembled WGS sequence"/>
</dbReference>
<keyword evidence="3" id="KW-0808">Transferase</keyword>
<gene>
    <name evidence="3" type="ORF">FHS97_003086</name>
</gene>
<accession>A0ABR6N8K2</accession>
<dbReference type="InterPro" id="IPR001296">
    <property type="entry name" value="Glyco_trans_1"/>
</dbReference>
<dbReference type="Gene3D" id="3.40.50.2000">
    <property type="entry name" value="Glycogen Phosphorylase B"/>
    <property type="match status" value="2"/>
</dbReference>
<dbReference type="Pfam" id="PF00534">
    <property type="entry name" value="Glycos_transf_1"/>
    <property type="match status" value="1"/>
</dbReference>
<dbReference type="PANTHER" id="PTHR45947">
    <property type="entry name" value="SULFOQUINOVOSYL TRANSFERASE SQD2"/>
    <property type="match status" value="1"/>
</dbReference>
<dbReference type="EMBL" id="JACIJN010000011">
    <property type="protein sequence ID" value="MBB5727132.1"/>
    <property type="molecule type" value="Genomic_DNA"/>
</dbReference>
<sequence>MFIAGWRLRQTALPARRKRPACQPCTSGWLDLGQGNRSQLELHAIFMKRGAMLIVDVNEFYSPTGGGVRSYLDRKMAILSELGHRQIVIAPGRDDLVEDRPGGARIHYVKSPVLPFDANYGLFWDAAPVHELLDRYQPDVVENCAPWRSSAIVSDWQGSAVRSWFMHNDNMEAYPKRWFARIASEATIERAFGWYDRHMARCLERFDTVVTNGPVLTERLRARGLRVDATMTLGIEREYFSPELRNPALRKALLTQCGLPEDAYLLIGVGRHHPEKRWPTVIDAVRRAGAKLPVGLVLLGLGPNTRTLERHIAESPHVRMFQPIYHRQQLASLMASADAYIHGGDSEPFGLVASEALASGLPLVVPNRGGAAAIAQPRFAETYRSGDAYDCAKAIVALASRDQILLRRAAAIAASKVRSDREHVEALIAHYQMLIDHRQAALLA</sequence>
<feature type="domain" description="Glycosyl transferase family 1" evidence="1">
    <location>
        <begin position="258"/>
        <end position="395"/>
    </location>
</feature>
<keyword evidence="4" id="KW-1185">Reference proteome</keyword>
<keyword evidence="3" id="KW-0328">Glycosyltransferase</keyword>
<dbReference type="Pfam" id="PF13439">
    <property type="entry name" value="Glyco_transf_4"/>
    <property type="match status" value="1"/>
</dbReference>